<dbReference type="AlphaFoldDB" id="A0A4R6VN45"/>
<organism evidence="1 2">
    <name type="scientific">Maritalea mobilis</name>
    <dbReference type="NCBI Taxonomy" id="483324"/>
    <lineage>
        <taxon>Bacteria</taxon>
        <taxon>Pseudomonadati</taxon>
        <taxon>Pseudomonadota</taxon>
        <taxon>Alphaproteobacteria</taxon>
        <taxon>Hyphomicrobiales</taxon>
        <taxon>Devosiaceae</taxon>
        <taxon>Maritalea</taxon>
    </lineage>
</organism>
<protein>
    <submittedName>
        <fullName evidence="1">Uncharacterized protein</fullName>
    </submittedName>
</protein>
<dbReference type="EMBL" id="SNYR01000002">
    <property type="protein sequence ID" value="TDQ63612.1"/>
    <property type="molecule type" value="Genomic_DNA"/>
</dbReference>
<dbReference type="RefSeq" id="WP_133572284.1">
    <property type="nucleotide sequence ID" value="NZ_SNYR01000002.1"/>
</dbReference>
<evidence type="ECO:0000313" key="2">
    <source>
        <dbReference type="Proteomes" id="UP000295391"/>
    </source>
</evidence>
<evidence type="ECO:0000313" key="1">
    <source>
        <dbReference type="EMBL" id="TDQ63612.1"/>
    </source>
</evidence>
<keyword evidence="2" id="KW-1185">Reference proteome</keyword>
<proteinExistence type="predicted"/>
<sequence>MNITRVETRPHWYVKIGNGYLHMMAGASPTTDKRRARLVNEHQLKNVLAQIPGAVPYPQTEYNQKTDGVASI</sequence>
<name>A0A4R6VN45_9HYPH</name>
<comment type="caution">
    <text evidence="1">The sequence shown here is derived from an EMBL/GenBank/DDBJ whole genome shotgun (WGS) entry which is preliminary data.</text>
</comment>
<dbReference type="Proteomes" id="UP000295391">
    <property type="component" value="Unassembled WGS sequence"/>
</dbReference>
<reference evidence="1 2" key="1">
    <citation type="submission" date="2019-03" db="EMBL/GenBank/DDBJ databases">
        <title>Genomic Encyclopedia of Type Strains, Phase III (KMG-III): the genomes of soil and plant-associated and newly described type strains.</title>
        <authorList>
            <person name="Whitman W."/>
        </authorList>
    </citation>
    <scope>NUCLEOTIDE SEQUENCE [LARGE SCALE GENOMIC DNA]</scope>
    <source>
        <strain evidence="1 2">CGMCC 1.7002</strain>
    </source>
</reference>
<gene>
    <name evidence="1" type="ORF">ATL17_1619</name>
</gene>
<accession>A0A4R6VN45</accession>